<keyword evidence="2" id="KW-1185">Reference proteome</keyword>
<organism evidence="1 2">
    <name type="scientific">Aspergillus cristatus</name>
    <name type="common">Chinese Fuzhuan brick tea-fermentation fungus</name>
    <name type="synonym">Eurotium cristatum</name>
    <dbReference type="NCBI Taxonomy" id="573508"/>
    <lineage>
        <taxon>Eukaryota</taxon>
        <taxon>Fungi</taxon>
        <taxon>Dikarya</taxon>
        <taxon>Ascomycota</taxon>
        <taxon>Pezizomycotina</taxon>
        <taxon>Eurotiomycetes</taxon>
        <taxon>Eurotiomycetidae</taxon>
        <taxon>Eurotiales</taxon>
        <taxon>Aspergillaceae</taxon>
        <taxon>Aspergillus</taxon>
        <taxon>Aspergillus subgen. Aspergillus</taxon>
    </lineage>
</organism>
<protein>
    <recommendedName>
        <fullName evidence="3">NIPSNAP domain-containing protein</fullName>
    </recommendedName>
</protein>
<dbReference type="EMBL" id="JXNT01000002">
    <property type="protein sequence ID" value="ODM21843.1"/>
    <property type="molecule type" value="Genomic_DNA"/>
</dbReference>
<dbReference type="OrthoDB" id="4434330at2759"/>
<sequence length="90" mass="10658">MSEYVQYRLQIRYENYDAYEKYDKDIQNILETKYGELGATHIQQCYVSPSVRLLLVTSFEAPDGILDELRSVKLGEGIATDIRMKEYRRR</sequence>
<evidence type="ECO:0000313" key="1">
    <source>
        <dbReference type="EMBL" id="ODM21843.1"/>
    </source>
</evidence>
<gene>
    <name evidence="1" type="ORF">SI65_02687</name>
</gene>
<evidence type="ECO:0000313" key="2">
    <source>
        <dbReference type="Proteomes" id="UP000094569"/>
    </source>
</evidence>
<comment type="caution">
    <text evidence="1">The sequence shown here is derived from an EMBL/GenBank/DDBJ whole genome shotgun (WGS) entry which is preliminary data.</text>
</comment>
<dbReference type="VEuPathDB" id="FungiDB:SI65_02687"/>
<accession>A0A1E3BLJ3</accession>
<evidence type="ECO:0008006" key="3">
    <source>
        <dbReference type="Google" id="ProtNLM"/>
    </source>
</evidence>
<name>A0A1E3BLJ3_ASPCR</name>
<reference evidence="1 2" key="1">
    <citation type="journal article" date="2016" name="BMC Genomics">
        <title>Comparative genomic and transcriptomic analyses of the Fuzhuan brick tea-fermentation fungus Aspergillus cristatus.</title>
        <authorList>
            <person name="Ge Y."/>
            <person name="Wang Y."/>
            <person name="Liu Y."/>
            <person name="Tan Y."/>
            <person name="Ren X."/>
            <person name="Zhang X."/>
            <person name="Hyde K.D."/>
            <person name="Liu Y."/>
            <person name="Liu Z."/>
        </authorList>
    </citation>
    <scope>NUCLEOTIDE SEQUENCE [LARGE SCALE GENOMIC DNA]</scope>
    <source>
        <strain evidence="1 2">GZAAS20.1005</strain>
    </source>
</reference>
<dbReference type="AlphaFoldDB" id="A0A1E3BLJ3"/>
<proteinExistence type="predicted"/>
<dbReference type="Proteomes" id="UP000094569">
    <property type="component" value="Unassembled WGS sequence"/>
</dbReference>